<feature type="compositionally biased region" description="Basic and acidic residues" evidence="1">
    <location>
        <begin position="205"/>
        <end position="217"/>
    </location>
</feature>
<feature type="region of interest" description="Disordered" evidence="1">
    <location>
        <begin position="492"/>
        <end position="553"/>
    </location>
</feature>
<reference evidence="3" key="1">
    <citation type="submission" date="2022-11" db="UniProtKB">
        <authorList>
            <consortium name="WormBaseParasite"/>
        </authorList>
    </citation>
    <scope>IDENTIFICATION</scope>
</reference>
<organism evidence="2 3">
    <name type="scientific">Romanomermis culicivorax</name>
    <name type="common">Nematode worm</name>
    <dbReference type="NCBI Taxonomy" id="13658"/>
    <lineage>
        <taxon>Eukaryota</taxon>
        <taxon>Metazoa</taxon>
        <taxon>Ecdysozoa</taxon>
        <taxon>Nematoda</taxon>
        <taxon>Enoplea</taxon>
        <taxon>Dorylaimia</taxon>
        <taxon>Mermithida</taxon>
        <taxon>Mermithoidea</taxon>
        <taxon>Mermithidae</taxon>
        <taxon>Romanomermis</taxon>
    </lineage>
</organism>
<dbReference type="Proteomes" id="UP000887565">
    <property type="component" value="Unplaced"/>
</dbReference>
<keyword evidence="2" id="KW-1185">Reference proteome</keyword>
<name>A0A915K9I5_ROMCU</name>
<feature type="compositionally biased region" description="Polar residues" evidence="1">
    <location>
        <begin position="194"/>
        <end position="204"/>
    </location>
</feature>
<evidence type="ECO:0000256" key="1">
    <source>
        <dbReference type="SAM" id="MobiDB-lite"/>
    </source>
</evidence>
<feature type="region of interest" description="Disordered" evidence="1">
    <location>
        <begin position="339"/>
        <end position="425"/>
    </location>
</feature>
<protein>
    <submittedName>
        <fullName evidence="3">C2H2-type domain-containing protein</fullName>
    </submittedName>
</protein>
<feature type="compositionally biased region" description="Basic and acidic residues" evidence="1">
    <location>
        <begin position="501"/>
        <end position="531"/>
    </location>
</feature>
<feature type="compositionally biased region" description="Polar residues" evidence="1">
    <location>
        <begin position="343"/>
        <end position="354"/>
    </location>
</feature>
<feature type="compositionally biased region" description="Basic and acidic residues" evidence="1">
    <location>
        <begin position="539"/>
        <end position="553"/>
    </location>
</feature>
<evidence type="ECO:0000313" key="3">
    <source>
        <dbReference type="WBParaSite" id="nRc.2.0.1.t34820-RA"/>
    </source>
</evidence>
<feature type="region of interest" description="Disordered" evidence="1">
    <location>
        <begin position="187"/>
        <end position="217"/>
    </location>
</feature>
<accession>A0A915K9I5</accession>
<feature type="compositionally biased region" description="Basic residues" evidence="1">
    <location>
        <begin position="359"/>
        <end position="371"/>
    </location>
</feature>
<sequence>MPPPPRPMMMMMAPPNAARGLPPPLQQGPIPHPAPAVTTAAPPTVKYFDCKVCNIRGMVYSIENMDQHFTSEAHKHMKVFYDNDMWPGRKGTAERPQIYIFVDTAGSIKCELCKLTQKNGTELLKHQHQPLHLKLLHQLNLHPKIPVLFACDVCDIGIRGHDAYLAHDSSSEHISAVNAKKAPQVTSVAPVKELSSTTMPAPSTQDKRANNDDNKDNKIMSNNFLSLNDKFTTELLTNLITSLRSMIDTTDKSDLLIAAMIKNEQDFSTSDAAATIRQTLLGKIAQECKIRQQSRRTHELSILKILVDTLQVENAKNGVQKATEELFGSRGVAMSDACGMRGFQSQGSDKQPQQSSKVEKRRSRSPRKSPKIMRYDVPRNRSRSPKRDHYPMNYPGRRGPRTPPKPADYTRPLHKVNDSNKTNNITILPNGKMFRKIEQPVITLQDSPSPPSQSVHIPGLGGNLTKPNFPELTDNKIIKPMIARSKLSIELQSGNGNTNVDSKESKLIIDENNGDKKLQIAESKQSEKPENEAQAGNSKNDDCSNEKPIEITL</sequence>
<evidence type="ECO:0000313" key="2">
    <source>
        <dbReference type="Proteomes" id="UP000887565"/>
    </source>
</evidence>
<proteinExistence type="predicted"/>
<dbReference type="AlphaFoldDB" id="A0A915K9I5"/>
<feature type="compositionally biased region" description="Basic and acidic residues" evidence="1">
    <location>
        <begin position="373"/>
        <end position="390"/>
    </location>
</feature>
<dbReference type="WBParaSite" id="nRc.2.0.1.t34820-RA">
    <property type="protein sequence ID" value="nRc.2.0.1.t34820-RA"/>
    <property type="gene ID" value="nRc.2.0.1.g34820"/>
</dbReference>